<dbReference type="SUPFAM" id="SSF48097">
    <property type="entry name" value="Regulator of G-protein signaling, RGS"/>
    <property type="match status" value="1"/>
</dbReference>
<dbReference type="Proteomes" id="UP000184330">
    <property type="component" value="Unassembled WGS sequence"/>
</dbReference>
<evidence type="ECO:0000313" key="4">
    <source>
        <dbReference type="Proteomes" id="UP000184330"/>
    </source>
</evidence>
<keyword evidence="2" id="KW-0812">Transmembrane</keyword>
<evidence type="ECO:0000256" key="1">
    <source>
        <dbReference type="SAM" id="MobiDB-lite"/>
    </source>
</evidence>
<proteinExistence type="predicted"/>
<feature type="transmembrane region" description="Helical" evidence="2">
    <location>
        <begin position="154"/>
        <end position="173"/>
    </location>
</feature>
<feature type="transmembrane region" description="Helical" evidence="2">
    <location>
        <begin position="273"/>
        <end position="291"/>
    </location>
</feature>
<name>A0A1L7X5B4_9HELO</name>
<gene>
    <name evidence="3" type="ORF">PAC_10112</name>
</gene>
<keyword evidence="4" id="KW-1185">Reference proteome</keyword>
<keyword evidence="2" id="KW-1133">Transmembrane helix</keyword>
<feature type="transmembrane region" description="Helical" evidence="2">
    <location>
        <begin position="55"/>
        <end position="77"/>
    </location>
</feature>
<feature type="transmembrane region" description="Helical" evidence="2">
    <location>
        <begin position="235"/>
        <end position="253"/>
    </location>
</feature>
<reference evidence="3 4" key="1">
    <citation type="submission" date="2016-03" db="EMBL/GenBank/DDBJ databases">
        <authorList>
            <person name="Ploux O."/>
        </authorList>
    </citation>
    <scope>NUCLEOTIDE SEQUENCE [LARGE SCALE GENOMIC DNA]</scope>
    <source>
        <strain evidence="3 4">UAMH 11012</strain>
    </source>
</reference>
<dbReference type="InterPro" id="IPR036305">
    <property type="entry name" value="RGS_sf"/>
</dbReference>
<feature type="region of interest" description="Disordered" evidence="1">
    <location>
        <begin position="516"/>
        <end position="548"/>
    </location>
</feature>
<accession>A0A1L7X5B4</accession>
<dbReference type="EMBL" id="FJOG01000015">
    <property type="protein sequence ID" value="CZR60216.1"/>
    <property type="molecule type" value="Genomic_DNA"/>
</dbReference>
<feature type="transmembrane region" description="Helical" evidence="2">
    <location>
        <begin position="89"/>
        <end position="111"/>
    </location>
</feature>
<dbReference type="AlphaFoldDB" id="A0A1L7X5B4"/>
<dbReference type="STRING" id="576137.A0A1L7X5B4"/>
<feature type="transmembrane region" description="Helical" evidence="2">
    <location>
        <begin position="23"/>
        <end position="43"/>
    </location>
</feature>
<keyword evidence="2" id="KW-0472">Membrane</keyword>
<organism evidence="3 4">
    <name type="scientific">Phialocephala subalpina</name>
    <dbReference type="NCBI Taxonomy" id="576137"/>
    <lineage>
        <taxon>Eukaryota</taxon>
        <taxon>Fungi</taxon>
        <taxon>Dikarya</taxon>
        <taxon>Ascomycota</taxon>
        <taxon>Pezizomycotina</taxon>
        <taxon>Leotiomycetes</taxon>
        <taxon>Helotiales</taxon>
        <taxon>Mollisiaceae</taxon>
        <taxon>Phialocephala</taxon>
        <taxon>Phialocephala fortinii species complex</taxon>
    </lineage>
</organism>
<evidence type="ECO:0000313" key="3">
    <source>
        <dbReference type="EMBL" id="CZR60216.1"/>
    </source>
</evidence>
<feature type="compositionally biased region" description="Basic and acidic residues" evidence="1">
    <location>
        <begin position="534"/>
        <end position="548"/>
    </location>
</feature>
<evidence type="ECO:0000256" key="2">
    <source>
        <dbReference type="SAM" id="Phobius"/>
    </source>
</evidence>
<sequence>MVYISPIGRNWGPIVNWDSLGKLYASIAIIWTVILALSSVWLIKNRRLPFLRMRNIPLAIASVCFLQVYLVKILLAYTTNGHFLCSAEFWIMSIYLPFGIALFQANMVQLLSISTQQRKLLDGDRFSIWERRLHGYSPRGLLSRWKALTVLQKTYVGIGLGMFLQVVITAAIYGTNRKLQGHWGNIAKPQGQALCRKGPEWVPSALWQLFWCCMYGPYLLYKIRNVHDMHYWRTQTILCVVSGFPGAPLWLAAVFTPGTAWKWVNRYFVPPMWLAPGIFVMQTCTIFFPIYEAYHQHRLNKTTASILRRWEDNKSWDDTALGSGSRSSITNYQLMYGSHKKSNSNADSNIKGQGRDQQARMSMSQYRSNEMYTTAALEKVLLLNPTPLLQFAATKDFTAENILFLVAVIDWKAKWSRLRASPLPEPKPEVRKMLWREAVEIYAYGVSERYARFPVNIEWRLRKTLDEMFAEVVEVLKKETVGEDEKMDEDPYSPVTPFASSPAEFPMKSMPPITKDFGHGSSSMPSTPTTKRGNHNDAEMHSQESYDESIQDHDLRHDGGGEKFTLPEGFNERIFDAAEKSVKYLVVTNTWRKFVTAMREGDPRVSAETLSW</sequence>
<protein>
    <submittedName>
        <fullName evidence="3">Uncharacterized protein</fullName>
    </submittedName>
</protein>
<feature type="compositionally biased region" description="Polar residues" evidence="1">
    <location>
        <begin position="520"/>
        <end position="531"/>
    </location>
</feature>
<dbReference type="OrthoDB" id="5313079at2759"/>
<feature type="transmembrane region" description="Helical" evidence="2">
    <location>
        <begin position="205"/>
        <end position="223"/>
    </location>
</feature>